<dbReference type="InterPro" id="IPR018060">
    <property type="entry name" value="HTH_AraC"/>
</dbReference>
<dbReference type="GO" id="GO:0003700">
    <property type="term" value="F:DNA-binding transcription factor activity"/>
    <property type="evidence" value="ECO:0007669"/>
    <property type="project" value="InterPro"/>
</dbReference>
<feature type="domain" description="HTH araC/xylS-type" evidence="4">
    <location>
        <begin position="251"/>
        <end position="351"/>
    </location>
</feature>
<evidence type="ECO:0000256" key="1">
    <source>
        <dbReference type="ARBA" id="ARBA00023015"/>
    </source>
</evidence>
<evidence type="ECO:0000259" key="4">
    <source>
        <dbReference type="PROSITE" id="PS01124"/>
    </source>
</evidence>
<keyword evidence="6" id="KW-1185">Reference proteome</keyword>
<dbReference type="AlphaFoldDB" id="A0A3R9MNJ6"/>
<evidence type="ECO:0000313" key="6">
    <source>
        <dbReference type="Proteomes" id="UP000270291"/>
    </source>
</evidence>
<dbReference type="GO" id="GO:0043565">
    <property type="term" value="F:sequence-specific DNA binding"/>
    <property type="evidence" value="ECO:0007669"/>
    <property type="project" value="InterPro"/>
</dbReference>
<dbReference type="InterPro" id="IPR009057">
    <property type="entry name" value="Homeodomain-like_sf"/>
</dbReference>
<evidence type="ECO:0000313" key="5">
    <source>
        <dbReference type="EMBL" id="RSK46373.1"/>
    </source>
</evidence>
<evidence type="ECO:0000256" key="3">
    <source>
        <dbReference type="ARBA" id="ARBA00023163"/>
    </source>
</evidence>
<dbReference type="PROSITE" id="PS01124">
    <property type="entry name" value="HTH_ARAC_FAMILY_2"/>
    <property type="match status" value="1"/>
</dbReference>
<protein>
    <submittedName>
        <fullName evidence="5">AraC family transcriptional regulator</fullName>
    </submittedName>
</protein>
<dbReference type="PANTHER" id="PTHR43280">
    <property type="entry name" value="ARAC-FAMILY TRANSCRIPTIONAL REGULATOR"/>
    <property type="match status" value="1"/>
</dbReference>
<dbReference type="SUPFAM" id="SSF46689">
    <property type="entry name" value="Homeodomain-like"/>
    <property type="match status" value="1"/>
</dbReference>
<sequence length="352" mass="40046">MILEAGCRPCLRVGPVAHLRSPDLPMSVATLLTYTLANALYLRRPYSKTLPCQMPDNLTTATKAALNRRPLNPPISDIEVMTIAEAHCNMTLFDRRDLFKVLLVTEGANELHYATRSYYIDRPALVFTNKLVPYSWEPVESSGEQKGYLCAFTEDFLHSAMRGISLQESVLYRVNGNPVYFLDDTQLRYLTDTFQRMRQEIDTDYPHKHDLLRNQLSITIHEATRLQPASSQSIAPVNAAERITTLFLTLLDVQFPVTTQIHQPILRHAQDYADRLAVHVNHLNRSVKETTGKSTTTHIAERLVGEAKVLLHHTDWSIGDIANSLNFEYATYFTNFFKKHTGRTPLAYRQAG</sequence>
<gene>
    <name evidence="5" type="ORF">EI293_04175</name>
</gene>
<proteinExistence type="predicted"/>
<reference evidence="5 6" key="1">
    <citation type="submission" date="2018-12" db="EMBL/GenBank/DDBJ databases">
        <authorList>
            <person name="Feng G."/>
            <person name="Zhu H."/>
        </authorList>
    </citation>
    <scope>NUCLEOTIDE SEQUENCE [LARGE SCALE GENOMIC DNA]</scope>
    <source>
        <strain evidence="5 6">LMG 26000</strain>
    </source>
</reference>
<keyword evidence="2" id="KW-0238">DNA-binding</keyword>
<dbReference type="Proteomes" id="UP000270291">
    <property type="component" value="Unassembled WGS sequence"/>
</dbReference>
<dbReference type="Pfam" id="PF12833">
    <property type="entry name" value="HTH_18"/>
    <property type="match status" value="1"/>
</dbReference>
<dbReference type="Gene3D" id="1.10.10.60">
    <property type="entry name" value="Homeodomain-like"/>
    <property type="match status" value="1"/>
</dbReference>
<keyword evidence="1" id="KW-0805">Transcription regulation</keyword>
<evidence type="ECO:0000256" key="2">
    <source>
        <dbReference type="ARBA" id="ARBA00023125"/>
    </source>
</evidence>
<dbReference type="PANTHER" id="PTHR43280:SF32">
    <property type="entry name" value="TRANSCRIPTIONAL REGULATORY PROTEIN"/>
    <property type="match status" value="1"/>
</dbReference>
<name>A0A3R9MNJ6_9BACT</name>
<accession>A0A3R9MNJ6</accession>
<organism evidence="5 6">
    <name type="scientific">Hymenobacter perfusus</name>
    <dbReference type="NCBI Taxonomy" id="1236770"/>
    <lineage>
        <taxon>Bacteria</taxon>
        <taxon>Pseudomonadati</taxon>
        <taxon>Bacteroidota</taxon>
        <taxon>Cytophagia</taxon>
        <taxon>Cytophagales</taxon>
        <taxon>Hymenobacteraceae</taxon>
        <taxon>Hymenobacter</taxon>
    </lineage>
</organism>
<dbReference type="EMBL" id="RWIU01000001">
    <property type="protein sequence ID" value="RSK46373.1"/>
    <property type="molecule type" value="Genomic_DNA"/>
</dbReference>
<dbReference type="SMART" id="SM00342">
    <property type="entry name" value="HTH_ARAC"/>
    <property type="match status" value="1"/>
</dbReference>
<dbReference type="OrthoDB" id="629200at2"/>
<keyword evidence="3" id="KW-0804">Transcription</keyword>
<comment type="caution">
    <text evidence="5">The sequence shown here is derived from an EMBL/GenBank/DDBJ whole genome shotgun (WGS) entry which is preliminary data.</text>
</comment>